<evidence type="ECO:0000259" key="9">
    <source>
        <dbReference type="PROSITE" id="PS01124"/>
    </source>
</evidence>
<keyword evidence="7" id="KW-0804">Transcription</keyword>
<keyword evidence="12" id="KW-1185">Reference proteome</keyword>
<gene>
    <name evidence="11" type="ORF">PNBC_01485</name>
</gene>
<keyword evidence="3 8" id="KW-0597">Phosphoprotein</keyword>
<evidence type="ECO:0000256" key="5">
    <source>
        <dbReference type="ARBA" id="ARBA00023015"/>
    </source>
</evidence>
<evidence type="ECO:0000256" key="6">
    <source>
        <dbReference type="ARBA" id="ARBA00023125"/>
    </source>
</evidence>
<evidence type="ECO:0000256" key="8">
    <source>
        <dbReference type="PROSITE-ProRule" id="PRU00169"/>
    </source>
</evidence>
<dbReference type="Pfam" id="PF12833">
    <property type="entry name" value="HTH_18"/>
    <property type="match status" value="1"/>
</dbReference>
<evidence type="ECO:0000313" key="11">
    <source>
        <dbReference type="EMBL" id="OAB77706.1"/>
    </source>
</evidence>
<sequence>MKRVLIIDDEPYVLEGLRWMVDWSKYGFELCGEAMDGEEGYELLHSLKPDLVITDIDMPCMNGLSLIQKTMKECIIIPKFVILSAHIKFDYVQTAIRYKVSHYIQKPIMADEVEEVLHKVQQDMELERKQLLLDQEIKQRAFTATISQWVRGESLNEMPSHVPDWLGFKKTPSFRILLLELESDKHDVLRNMPKSVMEQIGQQCIIEITSWCKCSLFHEPDGRMGVLLVEGPTIRRTVISHLSKLASYVKSSFQLDISFYISGQGYGLTELHELYQQALQAKMIRLTASKAGVFFFTTQTKDRLFNDTLNKRIDKLISIVKEGQLVELSEQIHLIFEDFNTMGANYQDIVNVMVIIRSQLMNLMLQWNAVENISDRVSLITEDVPIYITQLKRELIEICTEIASMLDVLKKEKSELDPMYEIIEYVKLNYSHKLQLQTLAQQFKLNVVILGQCFKKYNGMSFNAYIHYLRIEEAKRLLRRTDLKIEHIAKKVGYSNPEYFVEKFKVLTDCIPSMYKKNNG</sequence>
<dbReference type="Pfam" id="PF00072">
    <property type="entry name" value="Response_reg"/>
    <property type="match status" value="1"/>
</dbReference>
<dbReference type="PROSITE" id="PS01124">
    <property type="entry name" value="HTH_ARAC_FAMILY_2"/>
    <property type="match status" value="1"/>
</dbReference>
<keyword evidence="4" id="KW-0902">Two-component regulatory system</keyword>
<dbReference type="InterPro" id="IPR009057">
    <property type="entry name" value="Homeodomain-like_sf"/>
</dbReference>
<proteinExistence type="predicted"/>
<protein>
    <recommendedName>
        <fullName evidence="13">AraC family transcriptional regulator</fullName>
    </recommendedName>
</protein>
<comment type="subcellular location">
    <subcellularLocation>
        <location evidence="1">Cytoplasm</location>
    </subcellularLocation>
</comment>
<dbReference type="SMART" id="SM00342">
    <property type="entry name" value="HTH_ARAC"/>
    <property type="match status" value="1"/>
</dbReference>
<dbReference type="InterPro" id="IPR011006">
    <property type="entry name" value="CheY-like_superfamily"/>
</dbReference>
<reference evidence="11 12" key="1">
    <citation type="submission" date="2016-02" db="EMBL/GenBank/DDBJ databases">
        <title>Paenibacillus sp. LPB0068, isolated from Crassostrea gigas.</title>
        <authorList>
            <person name="Shin S.-K."/>
            <person name="Yi H."/>
        </authorList>
    </citation>
    <scope>NUCLEOTIDE SEQUENCE [LARGE SCALE GENOMIC DNA]</scope>
    <source>
        <strain evidence="11 12">LPB0068</strain>
    </source>
</reference>
<feature type="modified residue" description="4-aspartylphosphate" evidence="8">
    <location>
        <position position="55"/>
    </location>
</feature>
<dbReference type="InterPro" id="IPR001789">
    <property type="entry name" value="Sig_transdc_resp-reg_receiver"/>
</dbReference>
<dbReference type="Gene3D" id="1.10.10.60">
    <property type="entry name" value="Homeodomain-like"/>
    <property type="match status" value="2"/>
</dbReference>
<evidence type="ECO:0000256" key="4">
    <source>
        <dbReference type="ARBA" id="ARBA00023012"/>
    </source>
</evidence>
<evidence type="ECO:0000256" key="2">
    <source>
        <dbReference type="ARBA" id="ARBA00022490"/>
    </source>
</evidence>
<dbReference type="GO" id="GO:0043565">
    <property type="term" value="F:sequence-specific DNA binding"/>
    <property type="evidence" value="ECO:0007669"/>
    <property type="project" value="InterPro"/>
</dbReference>
<dbReference type="GO" id="GO:0003700">
    <property type="term" value="F:DNA-binding transcription factor activity"/>
    <property type="evidence" value="ECO:0007669"/>
    <property type="project" value="InterPro"/>
</dbReference>
<keyword evidence="5" id="KW-0805">Transcription regulation</keyword>
<dbReference type="Gene3D" id="3.40.50.2300">
    <property type="match status" value="1"/>
</dbReference>
<evidence type="ECO:0000256" key="1">
    <source>
        <dbReference type="ARBA" id="ARBA00004496"/>
    </source>
</evidence>
<keyword evidence="6" id="KW-0238">DNA-binding</keyword>
<dbReference type="SMART" id="SM00448">
    <property type="entry name" value="REC"/>
    <property type="match status" value="1"/>
</dbReference>
<evidence type="ECO:0008006" key="13">
    <source>
        <dbReference type="Google" id="ProtNLM"/>
    </source>
</evidence>
<dbReference type="InterPro" id="IPR051552">
    <property type="entry name" value="HptR"/>
</dbReference>
<comment type="caution">
    <text evidence="11">The sequence shown here is derived from an EMBL/GenBank/DDBJ whole genome shotgun (WGS) entry which is preliminary data.</text>
</comment>
<dbReference type="AlphaFoldDB" id="A0A167GM53"/>
<name>A0A167GM53_9BACL</name>
<feature type="domain" description="HTH araC/xylS-type" evidence="9">
    <location>
        <begin position="420"/>
        <end position="518"/>
    </location>
</feature>
<dbReference type="GO" id="GO:0005737">
    <property type="term" value="C:cytoplasm"/>
    <property type="evidence" value="ECO:0007669"/>
    <property type="project" value="UniProtKB-SubCell"/>
</dbReference>
<dbReference type="STRING" id="1763538.LPB68_08405"/>
<dbReference type="EMBL" id="LSFN01000002">
    <property type="protein sequence ID" value="OAB77706.1"/>
    <property type="molecule type" value="Genomic_DNA"/>
</dbReference>
<dbReference type="PANTHER" id="PTHR42713">
    <property type="entry name" value="HISTIDINE KINASE-RELATED"/>
    <property type="match status" value="1"/>
</dbReference>
<dbReference type="KEGG" id="pcx:LPB68_08405"/>
<evidence type="ECO:0000256" key="3">
    <source>
        <dbReference type="ARBA" id="ARBA00022553"/>
    </source>
</evidence>
<evidence type="ECO:0000313" key="12">
    <source>
        <dbReference type="Proteomes" id="UP000077134"/>
    </source>
</evidence>
<dbReference type="InterPro" id="IPR018060">
    <property type="entry name" value="HTH_AraC"/>
</dbReference>
<evidence type="ECO:0000259" key="10">
    <source>
        <dbReference type="PROSITE" id="PS50110"/>
    </source>
</evidence>
<organism evidence="11 12">
    <name type="scientific">Paenibacillus crassostreae</name>
    <dbReference type="NCBI Taxonomy" id="1763538"/>
    <lineage>
        <taxon>Bacteria</taxon>
        <taxon>Bacillati</taxon>
        <taxon>Bacillota</taxon>
        <taxon>Bacilli</taxon>
        <taxon>Bacillales</taxon>
        <taxon>Paenibacillaceae</taxon>
        <taxon>Paenibacillus</taxon>
    </lineage>
</organism>
<keyword evidence="2" id="KW-0963">Cytoplasm</keyword>
<evidence type="ECO:0000256" key="7">
    <source>
        <dbReference type="ARBA" id="ARBA00023163"/>
    </source>
</evidence>
<feature type="domain" description="Response regulatory" evidence="10">
    <location>
        <begin position="3"/>
        <end position="121"/>
    </location>
</feature>
<dbReference type="GO" id="GO:0000160">
    <property type="term" value="P:phosphorelay signal transduction system"/>
    <property type="evidence" value="ECO:0007669"/>
    <property type="project" value="UniProtKB-KW"/>
</dbReference>
<dbReference type="PANTHER" id="PTHR42713:SF3">
    <property type="entry name" value="TRANSCRIPTIONAL REGULATORY PROTEIN HPTR"/>
    <property type="match status" value="1"/>
</dbReference>
<dbReference type="SUPFAM" id="SSF52172">
    <property type="entry name" value="CheY-like"/>
    <property type="match status" value="1"/>
</dbReference>
<dbReference type="Proteomes" id="UP000077134">
    <property type="component" value="Unassembled WGS sequence"/>
</dbReference>
<dbReference type="CDD" id="cd17536">
    <property type="entry name" value="REC_YesN-like"/>
    <property type="match status" value="1"/>
</dbReference>
<dbReference type="SUPFAM" id="SSF46689">
    <property type="entry name" value="Homeodomain-like"/>
    <property type="match status" value="1"/>
</dbReference>
<accession>A0A167GM53</accession>
<dbReference type="PROSITE" id="PS50110">
    <property type="entry name" value="RESPONSE_REGULATORY"/>
    <property type="match status" value="1"/>
</dbReference>